<dbReference type="AlphaFoldDB" id="A0A699WSC6"/>
<feature type="region of interest" description="Disordered" evidence="1">
    <location>
        <begin position="1"/>
        <end position="28"/>
    </location>
</feature>
<protein>
    <submittedName>
        <fullName evidence="2">Uncharacterized protein</fullName>
    </submittedName>
</protein>
<gene>
    <name evidence="2" type="ORF">Tci_922631</name>
</gene>
<dbReference type="EMBL" id="BKCJ011760222">
    <property type="protein sequence ID" value="GFD50662.1"/>
    <property type="molecule type" value="Genomic_DNA"/>
</dbReference>
<evidence type="ECO:0000256" key="1">
    <source>
        <dbReference type="SAM" id="MobiDB-lite"/>
    </source>
</evidence>
<sequence length="55" mass="6191">MSDMTALLNDLSYIPPNNEHNEPTQGDIGEISNEATQATRNEFEQLYASANEELY</sequence>
<feature type="non-terminal residue" evidence="2">
    <location>
        <position position="55"/>
    </location>
</feature>
<organism evidence="2">
    <name type="scientific">Tanacetum cinerariifolium</name>
    <name type="common">Dalmatian daisy</name>
    <name type="synonym">Chrysanthemum cinerariifolium</name>
    <dbReference type="NCBI Taxonomy" id="118510"/>
    <lineage>
        <taxon>Eukaryota</taxon>
        <taxon>Viridiplantae</taxon>
        <taxon>Streptophyta</taxon>
        <taxon>Embryophyta</taxon>
        <taxon>Tracheophyta</taxon>
        <taxon>Spermatophyta</taxon>
        <taxon>Magnoliopsida</taxon>
        <taxon>eudicotyledons</taxon>
        <taxon>Gunneridae</taxon>
        <taxon>Pentapetalae</taxon>
        <taxon>asterids</taxon>
        <taxon>campanulids</taxon>
        <taxon>Asterales</taxon>
        <taxon>Asteraceae</taxon>
        <taxon>Asteroideae</taxon>
        <taxon>Anthemideae</taxon>
        <taxon>Anthemidinae</taxon>
        <taxon>Tanacetum</taxon>
    </lineage>
</organism>
<comment type="caution">
    <text evidence="2">The sequence shown here is derived from an EMBL/GenBank/DDBJ whole genome shotgun (WGS) entry which is preliminary data.</text>
</comment>
<evidence type="ECO:0000313" key="2">
    <source>
        <dbReference type="EMBL" id="GFD50662.1"/>
    </source>
</evidence>
<reference evidence="2" key="1">
    <citation type="journal article" date="2019" name="Sci. Rep.">
        <title>Draft genome of Tanacetum cinerariifolium, the natural source of mosquito coil.</title>
        <authorList>
            <person name="Yamashiro T."/>
            <person name="Shiraishi A."/>
            <person name="Satake H."/>
            <person name="Nakayama K."/>
        </authorList>
    </citation>
    <scope>NUCLEOTIDE SEQUENCE</scope>
</reference>
<proteinExistence type="predicted"/>
<name>A0A699WSC6_TANCI</name>
<accession>A0A699WSC6</accession>